<dbReference type="EMBL" id="FUWY01000002">
    <property type="protein sequence ID" value="SJZ61193.1"/>
    <property type="molecule type" value="Genomic_DNA"/>
</dbReference>
<evidence type="ECO:0000313" key="2">
    <source>
        <dbReference type="Proteomes" id="UP000243297"/>
    </source>
</evidence>
<evidence type="ECO:0008006" key="3">
    <source>
        <dbReference type="Google" id="ProtNLM"/>
    </source>
</evidence>
<dbReference type="RefSeq" id="WP_078711563.1">
    <property type="nucleotide sequence ID" value="NZ_FUWY01000002.1"/>
</dbReference>
<sequence>MKFIDIFDSYSIEEYKKDYKMIEIAISNISNSVAYLIIQLEYSETQEYKKLSNDVRFAEKLIYDDMLKSAVLKFYRYYFELNGSDVMTLAKFKNKILKEIKSQYKEKLRISISKTMWRNKNNKIKFDRLIEALEKYRNKYLAHNIPEGVIDEEIKVEDLVLIHKAALELFSLLKFDDCSGEIYIEELKQFEYNNDVNREYLNLIDYFRERIKHLMS</sequence>
<organism evidence="1 2">
    <name type="scientific">Anaerorhabdus furcosa</name>
    <dbReference type="NCBI Taxonomy" id="118967"/>
    <lineage>
        <taxon>Bacteria</taxon>
        <taxon>Bacillati</taxon>
        <taxon>Bacillota</taxon>
        <taxon>Erysipelotrichia</taxon>
        <taxon>Erysipelotrichales</taxon>
        <taxon>Erysipelotrichaceae</taxon>
        <taxon>Anaerorhabdus</taxon>
    </lineage>
</organism>
<name>A0A1T4M2K5_9FIRM</name>
<proteinExistence type="predicted"/>
<accession>A0A1T4M2K5</accession>
<reference evidence="2" key="1">
    <citation type="submission" date="2017-02" db="EMBL/GenBank/DDBJ databases">
        <authorList>
            <person name="Varghese N."/>
            <person name="Submissions S."/>
        </authorList>
    </citation>
    <scope>NUCLEOTIDE SEQUENCE [LARGE SCALE GENOMIC DNA]</scope>
    <source>
        <strain evidence="2">ATCC 25662</strain>
    </source>
</reference>
<gene>
    <name evidence="1" type="ORF">SAMN02745191_1156</name>
</gene>
<dbReference type="Proteomes" id="UP000243297">
    <property type="component" value="Unassembled WGS sequence"/>
</dbReference>
<dbReference type="AlphaFoldDB" id="A0A1T4M2K5"/>
<keyword evidence="2" id="KW-1185">Reference proteome</keyword>
<evidence type="ECO:0000313" key="1">
    <source>
        <dbReference type="EMBL" id="SJZ61193.1"/>
    </source>
</evidence>
<protein>
    <recommendedName>
        <fullName evidence="3">HEPN AbiU2-like domain-containing protein</fullName>
    </recommendedName>
</protein>